<comment type="caution">
    <text evidence="7">The sequence shown here is derived from an EMBL/GenBank/DDBJ whole genome shotgun (WGS) entry which is preliminary data.</text>
</comment>
<dbReference type="GO" id="GO:0008184">
    <property type="term" value="F:glycogen phosphorylase activity"/>
    <property type="evidence" value="ECO:0007669"/>
    <property type="project" value="InterPro"/>
</dbReference>
<dbReference type="InterPro" id="IPR024517">
    <property type="entry name" value="Glycogen_phosphorylase_DUF3417"/>
</dbReference>
<evidence type="ECO:0000256" key="3">
    <source>
        <dbReference type="ARBA" id="ARBA00022533"/>
    </source>
</evidence>
<reference evidence="7" key="1">
    <citation type="submission" date="2022-10" db="EMBL/GenBank/DDBJ databases">
        <authorList>
            <person name="Yu W.X."/>
        </authorList>
    </citation>
    <scope>NUCLEOTIDE SEQUENCE</scope>
    <source>
        <strain evidence="7">AAT</strain>
    </source>
</reference>
<evidence type="ECO:0000313" key="8">
    <source>
        <dbReference type="Proteomes" id="UP001209229"/>
    </source>
</evidence>
<evidence type="ECO:0000256" key="4">
    <source>
        <dbReference type="ARBA" id="ARBA00022676"/>
    </source>
</evidence>
<dbReference type="NCBIfam" id="TIGR02094">
    <property type="entry name" value="more_P_ylases"/>
    <property type="match status" value="1"/>
</dbReference>
<dbReference type="InterPro" id="IPR000811">
    <property type="entry name" value="Glyco_trans_35"/>
</dbReference>
<dbReference type="Pfam" id="PF11897">
    <property type="entry name" value="DUF3417"/>
    <property type="match status" value="1"/>
</dbReference>
<name>A0AAE3M4M3_9BACT</name>
<evidence type="ECO:0000313" key="7">
    <source>
        <dbReference type="EMBL" id="MCW3787166.1"/>
    </source>
</evidence>
<dbReference type="GO" id="GO:0030170">
    <property type="term" value="F:pyridoxal phosphate binding"/>
    <property type="evidence" value="ECO:0007669"/>
    <property type="project" value="InterPro"/>
</dbReference>
<evidence type="ECO:0000259" key="6">
    <source>
        <dbReference type="Pfam" id="PF11897"/>
    </source>
</evidence>
<keyword evidence="5" id="KW-0808">Transferase</keyword>
<accession>A0AAE3M4M3</accession>
<dbReference type="InterPro" id="IPR008631">
    <property type="entry name" value="Glycogen_synth"/>
</dbReference>
<comment type="catalytic activity">
    <reaction evidence="1">
        <text>[(1-&gt;4)-alpha-D-glucosyl](n) + phosphate = [(1-&gt;4)-alpha-D-glucosyl](n-1) + alpha-D-glucose 1-phosphate</text>
        <dbReference type="Rhea" id="RHEA:41732"/>
        <dbReference type="Rhea" id="RHEA-COMP:9584"/>
        <dbReference type="Rhea" id="RHEA-COMP:9586"/>
        <dbReference type="ChEBI" id="CHEBI:15444"/>
        <dbReference type="ChEBI" id="CHEBI:43474"/>
        <dbReference type="ChEBI" id="CHEBI:58601"/>
        <dbReference type="EC" id="2.4.1.1"/>
    </reaction>
</comment>
<dbReference type="InterPro" id="IPR052182">
    <property type="entry name" value="Glycogen/Maltodextrin_Phosph"/>
</dbReference>
<evidence type="ECO:0000256" key="5">
    <source>
        <dbReference type="ARBA" id="ARBA00022679"/>
    </source>
</evidence>
<evidence type="ECO:0000256" key="1">
    <source>
        <dbReference type="ARBA" id="ARBA00001275"/>
    </source>
</evidence>
<protein>
    <submittedName>
        <fullName evidence="7">Alpha-glucan family phosphorylase</fullName>
    </submittedName>
</protein>
<dbReference type="GO" id="GO:0004373">
    <property type="term" value="F:alpha-1,4-glucan glucosyltransferase (UDP-glucose donor) activity"/>
    <property type="evidence" value="ECO:0007669"/>
    <property type="project" value="InterPro"/>
</dbReference>
<dbReference type="Proteomes" id="UP001209229">
    <property type="component" value="Unassembled WGS sequence"/>
</dbReference>
<dbReference type="PANTHER" id="PTHR42655">
    <property type="entry name" value="GLYCOGEN PHOSPHORYLASE"/>
    <property type="match status" value="1"/>
</dbReference>
<dbReference type="GO" id="GO:0005978">
    <property type="term" value="P:glycogen biosynthetic process"/>
    <property type="evidence" value="ECO:0007669"/>
    <property type="project" value="InterPro"/>
</dbReference>
<dbReference type="InterPro" id="IPR011834">
    <property type="entry name" value="Agluc_phsphrylas"/>
</dbReference>
<comment type="similarity">
    <text evidence="2">Belongs to the glycogen phosphorylase family.</text>
</comment>
<organism evidence="7 8">
    <name type="scientific">Plebeiibacterium sediminum</name>
    <dbReference type="NCBI Taxonomy" id="2992112"/>
    <lineage>
        <taxon>Bacteria</taxon>
        <taxon>Pseudomonadati</taxon>
        <taxon>Bacteroidota</taxon>
        <taxon>Bacteroidia</taxon>
        <taxon>Marinilabiliales</taxon>
        <taxon>Marinilabiliaceae</taxon>
        <taxon>Plebeiibacterium</taxon>
    </lineage>
</organism>
<gene>
    <name evidence="7" type="primary">glgP</name>
    <name evidence="7" type="ORF">OM075_11845</name>
</gene>
<dbReference type="Pfam" id="PF00343">
    <property type="entry name" value="Phosphorylase"/>
    <property type="match status" value="1"/>
</dbReference>
<sequence length="1410" mass="162084">MMQNYLKPDYVFEASWEVCNKMGGIHTVLSTKALTLVENFGENIIFIGPDIYSGSNKTSEFEQDDNLFPGWKDILNKEGLRVRTGRWKVVGRPIALLIDFSTLVPQKNEILSRFWELYKVDSLSGQWDYIESVIFGYATGKVIESFYKCFLNANHKIIAHFNEWMTGSGALYLKNTLPQIATVFTTHATVIGRSLAGNGEPLYDELQNFNADIRSHDLGVVAKHSLEKKSALNADCFTTVSDITAKECAQFMERQVDVVTPNGFENDFVPQTEEFHEKRKIAREKLRAVSECLLGYKLSEDALFIANSGRYEYRNKGIDVFLDSLKHLNEDENYKRETIVFVLIPGNNFGARKDLIAKLNGESDLELENPFLTHGLNDLGYDPIINKIQDIHLNNDVDDTVKLIFVPAYLKGDDGIFNLPYYDILIGMDLTVFPSYYEPWGYTPLESLAFYIPTITTSLAGFGIWGSQYSNGISDGLGIIERNDHNMAEVSRNISNTIQEYLLKPESEILDIRMKAHELSTRVDWGALIKHYFEAYDIALRAVENRRTQIDVVKREKRIHVKPEKSAMPVWKKLFVKSKLPDRISHLGDIAHNLWWTWNYQASELFEFIDPDTWVLTGRDPIKLLERVSYDYLVDLAQKTEFVERLDQVYSMFREYMDREPSQDPSIAYFSMEYGINDVLKIYSGGLGVLAGDYLKEASDSNVNMTAIGLLYKYGYFRQSVTISGDQQSNFDRQEFSTLPIKEVKNSDGTPLVLQMSAPGRIVHVRIWKADVGRVPLYLMDTDHELNTESDRQITHSLYGGDWENRLKQEILLGMGGIQLLDTLNIQTNLFHCNEGHAALINVSRLIKYVEGQYNFPEAMELVRASSLFTTHTPVPAGHDKFDEDLIRVYFRHIPERLQISWDEFMGLGRENVNDHHEKFSMSVLAVKTSMEVNGVSWLHGEVSRNMFQGLWKGLFTEEVPIGYVTNGVHYGTWTSSDFQRLYEKEFDPAFKYDLSNKDYWRKIHDVSDYDIWQVRLALRKKLIDFVKNRMASNMVNSHSDPSQIIEVIDQIDDKALTIGFARRFATYKRAHLLFTDEERLSEIVNNPEKPVQFIFAGKAHPADGGGQALIKHIVEISKKQQFLGKIIFLENYDMELAKRLVSGVDIWLNTPTRPLEASGTSGEKAELNGVLNFSVLDGWWYEGYREGAGWSLTDKRTYHDQQLQDELDAATIYSMLENEIVPLFYQTNEEGLSHEWIKFIKNSISEIAPNYTTKRMMDDYMAKFYSKMDHRLKELKTNDCKLVREISSWKRWVKSNWNDVEVVNIEMPDIYAHQLGIGETYHISVVIDLKSLEGIDISVQAIFADVQEDGTAKMLSVEEFNIDKKDGSKLYCSLNHMLNIPGLYNFGIRMYPKNVSIEAQHELCCIRWI</sequence>
<dbReference type="PANTHER" id="PTHR42655:SF1">
    <property type="entry name" value="GLYCOGEN PHOSPHORYLASE"/>
    <property type="match status" value="1"/>
</dbReference>
<evidence type="ECO:0000256" key="2">
    <source>
        <dbReference type="ARBA" id="ARBA00006047"/>
    </source>
</evidence>
<dbReference type="Pfam" id="PF05693">
    <property type="entry name" value="Glycogen_syn"/>
    <property type="match status" value="2"/>
</dbReference>
<dbReference type="Gene3D" id="3.40.50.2000">
    <property type="entry name" value="Glycogen Phosphorylase B"/>
    <property type="match status" value="4"/>
</dbReference>
<dbReference type="EMBL" id="JAPDPJ010000025">
    <property type="protein sequence ID" value="MCW3787166.1"/>
    <property type="molecule type" value="Genomic_DNA"/>
</dbReference>
<proteinExistence type="inferred from homology"/>
<dbReference type="SUPFAM" id="SSF53756">
    <property type="entry name" value="UDP-Glycosyltransferase/glycogen phosphorylase"/>
    <property type="match status" value="2"/>
</dbReference>
<keyword evidence="4" id="KW-0328">Glycosyltransferase</keyword>
<feature type="domain" description="DUF3417" evidence="6">
    <location>
        <begin position="580"/>
        <end position="680"/>
    </location>
</feature>
<keyword evidence="3" id="KW-0021">Allosteric enzyme</keyword>
<keyword evidence="8" id="KW-1185">Reference proteome</keyword>